<dbReference type="PRINTS" id="PR01887">
    <property type="entry name" value="SPECTRNALPHA"/>
</dbReference>
<dbReference type="CDD" id="cd11875">
    <property type="entry name" value="SH3_CD2AP-like_3"/>
    <property type="match status" value="1"/>
</dbReference>
<dbReference type="GO" id="GO:0016192">
    <property type="term" value="P:vesicle-mediated transport"/>
    <property type="evidence" value="ECO:0007669"/>
    <property type="project" value="UniProtKB-ARBA"/>
</dbReference>
<feature type="domain" description="SH3" evidence="4">
    <location>
        <begin position="9"/>
        <end position="70"/>
    </location>
</feature>
<protein>
    <submittedName>
        <fullName evidence="5">SH3-domain kinase binding protein 1</fullName>
    </submittedName>
</protein>
<evidence type="ECO:0000256" key="1">
    <source>
        <dbReference type="ARBA" id="ARBA00022443"/>
    </source>
</evidence>
<evidence type="ECO:0000259" key="4">
    <source>
        <dbReference type="PROSITE" id="PS50002"/>
    </source>
</evidence>
<evidence type="ECO:0000256" key="2">
    <source>
        <dbReference type="PROSITE-ProRule" id="PRU00192"/>
    </source>
</evidence>
<dbReference type="Proteomes" id="UP000790347">
    <property type="component" value="Unassembled WGS sequence"/>
</dbReference>
<dbReference type="GO" id="GO:0016301">
    <property type="term" value="F:kinase activity"/>
    <property type="evidence" value="ECO:0007669"/>
    <property type="project" value="UniProtKB-KW"/>
</dbReference>
<reference evidence="5" key="1">
    <citation type="submission" date="2013-05" db="EMBL/GenBank/DDBJ databases">
        <authorList>
            <person name="Yim A.K.Y."/>
            <person name="Chan T.F."/>
            <person name="Ji K.M."/>
            <person name="Liu X.Y."/>
            <person name="Zhou J.W."/>
            <person name="Li R.Q."/>
            <person name="Yang K.Y."/>
            <person name="Li J."/>
            <person name="Li M."/>
            <person name="Law P.T.W."/>
            <person name="Wu Y.L."/>
            <person name="Cai Z.L."/>
            <person name="Qin H."/>
            <person name="Bao Y."/>
            <person name="Leung R.K.K."/>
            <person name="Ng P.K.S."/>
            <person name="Zou J."/>
            <person name="Zhong X.J."/>
            <person name="Ran P.X."/>
            <person name="Zhong N.S."/>
            <person name="Liu Z.G."/>
            <person name="Tsui S.K.W."/>
        </authorList>
    </citation>
    <scope>NUCLEOTIDE SEQUENCE</scope>
    <source>
        <strain evidence="5">Derf</strain>
        <tissue evidence="5">Whole organism</tissue>
    </source>
</reference>
<dbReference type="Gene3D" id="2.30.30.40">
    <property type="entry name" value="SH3 Domains"/>
    <property type="match status" value="1"/>
</dbReference>
<evidence type="ECO:0000313" key="6">
    <source>
        <dbReference type="Proteomes" id="UP000790347"/>
    </source>
</evidence>
<dbReference type="Pfam" id="PF14604">
    <property type="entry name" value="SH3_9"/>
    <property type="match status" value="1"/>
</dbReference>
<dbReference type="InterPro" id="IPR050384">
    <property type="entry name" value="Endophilin_SH3RF"/>
</dbReference>
<keyword evidence="6" id="KW-1185">Reference proteome</keyword>
<keyword evidence="5" id="KW-0808">Transferase</keyword>
<dbReference type="InterPro" id="IPR036028">
    <property type="entry name" value="SH3-like_dom_sf"/>
</dbReference>
<accession>A0A922I3M9</accession>
<dbReference type="EMBL" id="ASGP02000002">
    <property type="protein sequence ID" value="KAH9520603.1"/>
    <property type="molecule type" value="Genomic_DNA"/>
</dbReference>
<feature type="compositionally biased region" description="Basic residues" evidence="3">
    <location>
        <begin position="85"/>
        <end position="96"/>
    </location>
</feature>
<reference evidence="5" key="2">
    <citation type="journal article" date="2022" name="Res Sq">
        <title>Comparative Genomics Reveals Insights into the Divergent Evolution of Astigmatic Mites and Household Pest Adaptations.</title>
        <authorList>
            <person name="Xiong Q."/>
            <person name="Wan A.T.-Y."/>
            <person name="Liu X.-Y."/>
            <person name="Fung C.S.-H."/>
            <person name="Xiao X."/>
            <person name="Malainual N."/>
            <person name="Hou J."/>
            <person name="Wang L."/>
            <person name="Wang M."/>
            <person name="Yang K."/>
            <person name="Cui Y."/>
            <person name="Leung E."/>
            <person name="Nong W."/>
            <person name="Shin S.-K."/>
            <person name="Au S."/>
            <person name="Jeong K.Y."/>
            <person name="Chew F.T."/>
            <person name="Hui J."/>
            <person name="Leung T.F."/>
            <person name="Tungtrongchitr A."/>
            <person name="Zhong N."/>
            <person name="Liu Z."/>
            <person name="Tsui S."/>
        </authorList>
    </citation>
    <scope>NUCLEOTIDE SEQUENCE</scope>
    <source>
        <strain evidence="5">Derf</strain>
        <tissue evidence="5">Whole organism</tissue>
    </source>
</reference>
<comment type="caution">
    <text evidence="5">The sequence shown here is derived from an EMBL/GenBank/DDBJ whole genome shotgun (WGS) entry which is preliminary data.</text>
</comment>
<evidence type="ECO:0000256" key="3">
    <source>
        <dbReference type="SAM" id="MobiDB-lite"/>
    </source>
</evidence>
<dbReference type="InterPro" id="IPR001452">
    <property type="entry name" value="SH3_domain"/>
</dbReference>
<dbReference type="PANTHER" id="PTHR14167">
    <property type="entry name" value="SH3 DOMAIN-CONTAINING"/>
    <property type="match status" value="1"/>
</dbReference>
<dbReference type="AlphaFoldDB" id="A0A922I3M9"/>
<organism evidence="5 6">
    <name type="scientific">Dermatophagoides farinae</name>
    <name type="common">American house dust mite</name>
    <dbReference type="NCBI Taxonomy" id="6954"/>
    <lineage>
        <taxon>Eukaryota</taxon>
        <taxon>Metazoa</taxon>
        <taxon>Ecdysozoa</taxon>
        <taxon>Arthropoda</taxon>
        <taxon>Chelicerata</taxon>
        <taxon>Arachnida</taxon>
        <taxon>Acari</taxon>
        <taxon>Acariformes</taxon>
        <taxon>Sarcoptiformes</taxon>
        <taxon>Astigmata</taxon>
        <taxon>Psoroptidia</taxon>
        <taxon>Analgoidea</taxon>
        <taxon>Pyroglyphidae</taxon>
        <taxon>Dermatophagoidinae</taxon>
        <taxon>Dermatophagoides</taxon>
    </lineage>
</organism>
<feature type="region of interest" description="Disordered" evidence="3">
    <location>
        <begin position="71"/>
        <end position="96"/>
    </location>
</feature>
<name>A0A922I3M9_DERFA</name>
<dbReference type="SUPFAM" id="SSF50044">
    <property type="entry name" value="SH3-domain"/>
    <property type="match status" value="1"/>
</dbReference>
<dbReference type="PROSITE" id="PS50002">
    <property type="entry name" value="SH3"/>
    <property type="match status" value="1"/>
</dbReference>
<dbReference type="PRINTS" id="PR00452">
    <property type="entry name" value="SH3DOMAIN"/>
</dbReference>
<dbReference type="PANTHER" id="PTHR14167:SF116">
    <property type="entry name" value="CAP, ISOFORM AC"/>
    <property type="match status" value="1"/>
</dbReference>
<keyword evidence="1 2" id="KW-0728">SH3 domain</keyword>
<gene>
    <name evidence="5" type="primary">SH3KBP1</name>
    <name evidence="5" type="ORF">DERF_004303</name>
</gene>
<sequence>MAPKLPPKPQREQAKVLFRYDAQNDDELTIKEGDIITIISKENEDAGWWKGELNGRIALFPDNFVEIIKPPPQPINVEESTTTTQHHHHHHYRNFH</sequence>
<dbReference type="SMART" id="SM00326">
    <property type="entry name" value="SH3"/>
    <property type="match status" value="1"/>
</dbReference>
<keyword evidence="5" id="KW-0418">Kinase</keyword>
<evidence type="ECO:0000313" key="5">
    <source>
        <dbReference type="EMBL" id="KAH9520603.1"/>
    </source>
</evidence>
<dbReference type="FunFam" id="2.30.30.40:FF:000072">
    <property type="entry name" value="Unconventional Myosin IB"/>
    <property type="match status" value="1"/>
</dbReference>
<proteinExistence type="predicted"/>